<dbReference type="PATRIC" id="fig|1225564.3.peg.4311"/>
<dbReference type="AlphaFoldDB" id="A0A0H1RA85"/>
<dbReference type="InterPro" id="IPR000639">
    <property type="entry name" value="Epox_hydrolase-like"/>
</dbReference>
<dbReference type="Gene3D" id="3.40.50.1820">
    <property type="entry name" value="alpha/beta hydrolase"/>
    <property type="match status" value="1"/>
</dbReference>
<dbReference type="InterPro" id="IPR000073">
    <property type="entry name" value="AB_hydrolase_1"/>
</dbReference>
<dbReference type="OrthoDB" id="9804723at2"/>
<dbReference type="EMBL" id="LCYG01000042">
    <property type="protein sequence ID" value="KLK91959.1"/>
    <property type="molecule type" value="Genomic_DNA"/>
</dbReference>
<evidence type="ECO:0000256" key="1">
    <source>
        <dbReference type="ARBA" id="ARBA00022801"/>
    </source>
</evidence>
<organism evidence="3 4">
    <name type="scientific">Microvirga vignae</name>
    <dbReference type="NCBI Taxonomy" id="1225564"/>
    <lineage>
        <taxon>Bacteria</taxon>
        <taxon>Pseudomonadati</taxon>
        <taxon>Pseudomonadota</taxon>
        <taxon>Alphaproteobacteria</taxon>
        <taxon>Hyphomicrobiales</taxon>
        <taxon>Methylobacteriaceae</taxon>
        <taxon>Microvirga</taxon>
    </lineage>
</organism>
<dbReference type="STRING" id="1225564.AA309_16090"/>
<evidence type="ECO:0000313" key="3">
    <source>
        <dbReference type="EMBL" id="KLK91959.1"/>
    </source>
</evidence>
<name>A0A0H1RA85_9HYPH</name>
<sequence length="290" mass="32733">MAQAIDPRTTGIRLQANGITFHCIEAGPKDGPLVLLLHGFPEFWWGWRYQIEPLASAGLHVLVPDQRGYNLSDKPEGRRAYDLDTLAKDVVALSEMLGYGRYSLVGHDWGGLVAWWAASRYPERIERLIAINAPHPAIAGAYMRRHPSQMLRSSYIGFFQVPYLPEALFSANDHRALKRALLRTSRTGTFSEKDLAEYERAWSQPGALTGMLNWYRALPLGPLQRSSDKLRPPVLAIWGMRDRFLEFGLCEESLALCADGQAQKVEKATHWVHLEEPELVNRALLAFLKA</sequence>
<dbReference type="RefSeq" id="WP_047190046.1">
    <property type="nucleotide sequence ID" value="NZ_LCYG01000042.1"/>
</dbReference>
<reference evidence="3 4" key="1">
    <citation type="submission" date="2015-05" db="EMBL/GenBank/DDBJ databases">
        <title>Draft genome sequence of Microvirga vignae strain BR3299, a novel nitrogen fixing bacteria isolated from Brazil semi-aired region.</title>
        <authorList>
            <person name="Zilli J.E."/>
            <person name="Passos S.R."/>
            <person name="Leite J."/>
            <person name="Baldani J.I."/>
            <person name="Xavier G.R."/>
            <person name="Rumjaneck N.G."/>
            <person name="Simoes-Araujo J.L."/>
        </authorList>
    </citation>
    <scope>NUCLEOTIDE SEQUENCE [LARGE SCALE GENOMIC DNA]</scope>
    <source>
        <strain evidence="3 4">BR3299</strain>
    </source>
</reference>
<protein>
    <submittedName>
        <fullName evidence="3">Alpha/beta hydrolase</fullName>
    </submittedName>
</protein>
<dbReference type="GO" id="GO:0016787">
    <property type="term" value="F:hydrolase activity"/>
    <property type="evidence" value="ECO:0007669"/>
    <property type="project" value="UniProtKB-KW"/>
</dbReference>
<dbReference type="PRINTS" id="PR00412">
    <property type="entry name" value="EPOXHYDRLASE"/>
</dbReference>
<comment type="caution">
    <text evidence="3">The sequence shown here is derived from an EMBL/GenBank/DDBJ whole genome shotgun (WGS) entry which is preliminary data.</text>
</comment>
<keyword evidence="4" id="KW-1185">Reference proteome</keyword>
<evidence type="ECO:0000259" key="2">
    <source>
        <dbReference type="Pfam" id="PF00561"/>
    </source>
</evidence>
<evidence type="ECO:0000313" key="4">
    <source>
        <dbReference type="Proteomes" id="UP000035489"/>
    </source>
</evidence>
<keyword evidence="1 3" id="KW-0378">Hydrolase</keyword>
<dbReference type="PANTHER" id="PTHR43329">
    <property type="entry name" value="EPOXIDE HYDROLASE"/>
    <property type="match status" value="1"/>
</dbReference>
<gene>
    <name evidence="3" type="ORF">AA309_16090</name>
</gene>
<dbReference type="Pfam" id="PF00561">
    <property type="entry name" value="Abhydrolase_1"/>
    <property type="match status" value="1"/>
</dbReference>
<dbReference type="PRINTS" id="PR00111">
    <property type="entry name" value="ABHYDROLASE"/>
</dbReference>
<proteinExistence type="predicted"/>
<dbReference type="SUPFAM" id="SSF53474">
    <property type="entry name" value="alpha/beta-Hydrolases"/>
    <property type="match status" value="1"/>
</dbReference>
<accession>A0A0H1RA85</accession>
<dbReference type="Proteomes" id="UP000035489">
    <property type="component" value="Unassembled WGS sequence"/>
</dbReference>
<feature type="domain" description="AB hydrolase-1" evidence="2">
    <location>
        <begin position="32"/>
        <end position="277"/>
    </location>
</feature>
<dbReference type="InterPro" id="IPR029058">
    <property type="entry name" value="AB_hydrolase_fold"/>
</dbReference>